<dbReference type="VEuPathDB" id="FungiDB:KRP23_7682"/>
<protein>
    <recommendedName>
        <fullName evidence="3">t-SNARE coiled-coil homology domain-containing protein</fullName>
    </recommendedName>
</protein>
<dbReference type="HOGENOM" id="CLU_1269155_0_0_1"/>
<reference evidence="4" key="2">
    <citation type="submission" date="2015-06" db="UniProtKB">
        <authorList>
            <consortium name="EnsemblProtists"/>
        </authorList>
    </citation>
    <scope>IDENTIFICATION</scope>
    <source>
        <strain evidence="4">Pr102</strain>
    </source>
</reference>
<dbReference type="FunFam" id="1.20.5.110:FF:000112">
    <property type="entry name" value="Uncharacterized protein"/>
    <property type="match status" value="1"/>
</dbReference>
<proteinExistence type="inferred from homology"/>
<comment type="similarity">
    <text evidence="1">Belongs to the syntaxin family.</text>
</comment>
<evidence type="ECO:0000256" key="2">
    <source>
        <dbReference type="SAM" id="Phobius"/>
    </source>
</evidence>
<feature type="transmembrane region" description="Helical" evidence="2">
    <location>
        <begin position="202"/>
        <end position="224"/>
    </location>
</feature>
<keyword evidence="5" id="KW-1185">Reference proteome</keyword>
<dbReference type="GO" id="GO:0012505">
    <property type="term" value="C:endomembrane system"/>
    <property type="evidence" value="ECO:0000318"/>
    <property type="project" value="GO_Central"/>
</dbReference>
<evidence type="ECO:0000313" key="5">
    <source>
        <dbReference type="Proteomes" id="UP000005238"/>
    </source>
</evidence>
<dbReference type="PROSITE" id="PS50192">
    <property type="entry name" value="T_SNARE"/>
    <property type="match status" value="1"/>
</dbReference>
<dbReference type="SUPFAM" id="SSF47661">
    <property type="entry name" value="t-snare proteins"/>
    <property type="match status" value="1"/>
</dbReference>
<evidence type="ECO:0000256" key="1">
    <source>
        <dbReference type="ARBA" id="ARBA00009063"/>
    </source>
</evidence>
<dbReference type="Pfam" id="PF05739">
    <property type="entry name" value="SNARE"/>
    <property type="match status" value="1"/>
</dbReference>
<dbReference type="GO" id="GO:0048278">
    <property type="term" value="P:vesicle docking"/>
    <property type="evidence" value="ECO:0000318"/>
    <property type="project" value="GO_Central"/>
</dbReference>
<dbReference type="VEuPathDB" id="FungiDB:KRP22_325"/>
<dbReference type="InterPro" id="IPR010989">
    <property type="entry name" value="SNARE"/>
</dbReference>
<dbReference type="Gene3D" id="1.20.5.110">
    <property type="match status" value="1"/>
</dbReference>
<dbReference type="PANTHER" id="PTHR19957:SF38">
    <property type="entry name" value="LD27581P"/>
    <property type="match status" value="1"/>
</dbReference>
<dbReference type="eggNOG" id="KOG0811">
    <property type="taxonomic scope" value="Eukaryota"/>
</dbReference>
<reference evidence="5" key="1">
    <citation type="journal article" date="2006" name="Science">
        <title>Phytophthora genome sequences uncover evolutionary origins and mechanisms of pathogenesis.</title>
        <authorList>
            <person name="Tyler B.M."/>
            <person name="Tripathy S."/>
            <person name="Zhang X."/>
            <person name="Dehal P."/>
            <person name="Jiang R.H."/>
            <person name="Aerts A."/>
            <person name="Arredondo F.D."/>
            <person name="Baxter L."/>
            <person name="Bensasson D."/>
            <person name="Beynon J.L."/>
            <person name="Chapman J."/>
            <person name="Damasceno C.M."/>
            <person name="Dorrance A.E."/>
            <person name="Dou D."/>
            <person name="Dickerman A.W."/>
            <person name="Dubchak I.L."/>
            <person name="Garbelotto M."/>
            <person name="Gijzen M."/>
            <person name="Gordon S.G."/>
            <person name="Govers F."/>
            <person name="Grunwald N.J."/>
            <person name="Huang W."/>
            <person name="Ivors K.L."/>
            <person name="Jones R.W."/>
            <person name="Kamoun S."/>
            <person name="Krampis K."/>
            <person name="Lamour K.H."/>
            <person name="Lee M.K."/>
            <person name="McDonald W.H."/>
            <person name="Medina M."/>
            <person name="Meijer H.J."/>
            <person name="Nordberg E.K."/>
            <person name="Maclean D.J."/>
            <person name="Ospina-Giraldo M.D."/>
            <person name="Morris P.F."/>
            <person name="Phuntumart V."/>
            <person name="Putnam N.H."/>
            <person name="Rash S."/>
            <person name="Rose J.K."/>
            <person name="Sakihama Y."/>
            <person name="Salamov A.A."/>
            <person name="Savidor A."/>
            <person name="Scheuring C.F."/>
            <person name="Smith B.M."/>
            <person name="Sobral B.W."/>
            <person name="Terry A."/>
            <person name="Torto-Alalibo T.A."/>
            <person name="Win J."/>
            <person name="Xu Z."/>
            <person name="Zhang H."/>
            <person name="Grigoriev I.V."/>
            <person name="Rokhsar D.S."/>
            <person name="Boore J.L."/>
        </authorList>
    </citation>
    <scope>NUCLEOTIDE SEQUENCE [LARGE SCALE GENOMIC DNA]</scope>
    <source>
        <strain evidence="5">Pr102</strain>
    </source>
</reference>
<keyword evidence="2" id="KW-0472">Membrane</keyword>
<dbReference type="Proteomes" id="UP000005238">
    <property type="component" value="Unassembled WGS sequence"/>
</dbReference>
<dbReference type="InterPro" id="IPR045242">
    <property type="entry name" value="Syntaxin"/>
</dbReference>
<dbReference type="EnsemblProtists" id="Phyra74474">
    <property type="protein sequence ID" value="Phyra74474"/>
    <property type="gene ID" value="Phyra74474"/>
</dbReference>
<evidence type="ECO:0000313" key="4">
    <source>
        <dbReference type="EnsemblProtists" id="Phyra74474"/>
    </source>
</evidence>
<sequence length="225" mass="24311">MEADGAVSAPAISSLDDATSKLETLRTLTADISQAAASPSLKTEQDYITSVAPQLDEATATYQALATFLREHKRGHTEATGFRDVQRSFVRVMQELQSAQRQAAARREALCDADFLAGTGSVVISAQEIQTAKEEVLEAGEIAQEAAAVNALFRQVGTLVSEQGQGVDQIAAKVEAVRVEIGKGVDELQHARQLQREARQKYLWYICLLTLVLAGIVIPLVFALK</sequence>
<dbReference type="EMBL" id="DS566005">
    <property type="status" value="NOT_ANNOTATED_CDS"/>
    <property type="molecule type" value="Genomic_DNA"/>
</dbReference>
<dbReference type="InterPro" id="IPR000727">
    <property type="entry name" value="T_SNARE_dom"/>
</dbReference>
<accession>H3GFI6</accession>
<feature type="domain" description="T-SNARE coiled-coil homology" evidence="3">
    <location>
        <begin position="129"/>
        <end position="191"/>
    </location>
</feature>
<dbReference type="GO" id="GO:0031201">
    <property type="term" value="C:SNARE complex"/>
    <property type="evidence" value="ECO:0000318"/>
    <property type="project" value="GO_Central"/>
</dbReference>
<keyword evidence="2" id="KW-1133">Transmembrane helix</keyword>
<evidence type="ECO:0000259" key="3">
    <source>
        <dbReference type="PROSITE" id="PS50192"/>
    </source>
</evidence>
<keyword evidence="2" id="KW-0812">Transmembrane</keyword>
<dbReference type="AlphaFoldDB" id="H3GFI6"/>
<dbReference type="GO" id="GO:0006906">
    <property type="term" value="P:vesicle fusion"/>
    <property type="evidence" value="ECO:0000318"/>
    <property type="project" value="GO_Central"/>
</dbReference>
<dbReference type="OMA" id="MITQIRN"/>
<organism evidence="4 5">
    <name type="scientific">Phytophthora ramorum</name>
    <name type="common">Sudden oak death agent</name>
    <dbReference type="NCBI Taxonomy" id="164328"/>
    <lineage>
        <taxon>Eukaryota</taxon>
        <taxon>Sar</taxon>
        <taxon>Stramenopiles</taxon>
        <taxon>Oomycota</taxon>
        <taxon>Peronosporomycetes</taxon>
        <taxon>Peronosporales</taxon>
        <taxon>Peronosporaceae</taxon>
        <taxon>Phytophthora</taxon>
    </lineage>
</organism>
<dbReference type="GO" id="GO:0000149">
    <property type="term" value="F:SNARE binding"/>
    <property type="evidence" value="ECO:0000318"/>
    <property type="project" value="GO_Central"/>
</dbReference>
<dbReference type="PANTHER" id="PTHR19957">
    <property type="entry name" value="SYNTAXIN"/>
    <property type="match status" value="1"/>
</dbReference>
<name>H3GFI6_PHYRM</name>
<dbReference type="InParanoid" id="H3GFI6"/>
<dbReference type="GO" id="GO:0006886">
    <property type="term" value="P:intracellular protein transport"/>
    <property type="evidence" value="ECO:0000318"/>
    <property type="project" value="GO_Central"/>
</dbReference>
<dbReference type="STRING" id="164328.H3GFI6"/>
<dbReference type="GO" id="GO:0005484">
    <property type="term" value="F:SNAP receptor activity"/>
    <property type="evidence" value="ECO:0000318"/>
    <property type="project" value="GO_Central"/>
</dbReference>